<comment type="caution">
    <text evidence="1">The sequence shown here is derived from an EMBL/GenBank/DDBJ whole genome shotgun (WGS) entry which is preliminary data.</text>
</comment>
<gene>
    <name evidence="1" type="ORF">CEXT_704231</name>
</gene>
<name>A0AAV4XAT0_CAEEX</name>
<dbReference type="EMBL" id="BPLR01000041">
    <property type="protein sequence ID" value="GIY91689.1"/>
    <property type="molecule type" value="Genomic_DNA"/>
</dbReference>
<accession>A0AAV4XAT0</accession>
<protein>
    <submittedName>
        <fullName evidence="1">Uncharacterized protein</fullName>
    </submittedName>
</protein>
<proteinExistence type="predicted"/>
<organism evidence="1 2">
    <name type="scientific">Caerostris extrusa</name>
    <name type="common">Bark spider</name>
    <name type="synonym">Caerostris bankana</name>
    <dbReference type="NCBI Taxonomy" id="172846"/>
    <lineage>
        <taxon>Eukaryota</taxon>
        <taxon>Metazoa</taxon>
        <taxon>Ecdysozoa</taxon>
        <taxon>Arthropoda</taxon>
        <taxon>Chelicerata</taxon>
        <taxon>Arachnida</taxon>
        <taxon>Araneae</taxon>
        <taxon>Araneomorphae</taxon>
        <taxon>Entelegynae</taxon>
        <taxon>Araneoidea</taxon>
        <taxon>Araneidae</taxon>
        <taxon>Caerostris</taxon>
    </lineage>
</organism>
<evidence type="ECO:0000313" key="1">
    <source>
        <dbReference type="EMBL" id="GIY91689.1"/>
    </source>
</evidence>
<keyword evidence="2" id="KW-1185">Reference proteome</keyword>
<sequence>MTSVSVHSGRRDSLSGDVTGVHVMLFFRNQMGENSWHPTCGHSMSAGSHKGPERPLRGNGKKLFILADNTLQKRTVFFAGFFT</sequence>
<reference evidence="1 2" key="1">
    <citation type="submission" date="2021-06" db="EMBL/GenBank/DDBJ databases">
        <title>Caerostris extrusa draft genome.</title>
        <authorList>
            <person name="Kono N."/>
            <person name="Arakawa K."/>
        </authorList>
    </citation>
    <scope>NUCLEOTIDE SEQUENCE [LARGE SCALE GENOMIC DNA]</scope>
</reference>
<evidence type="ECO:0000313" key="2">
    <source>
        <dbReference type="Proteomes" id="UP001054945"/>
    </source>
</evidence>
<dbReference type="AlphaFoldDB" id="A0AAV4XAT0"/>
<dbReference type="Proteomes" id="UP001054945">
    <property type="component" value="Unassembled WGS sequence"/>
</dbReference>